<dbReference type="AlphaFoldDB" id="A0A815DH40"/>
<feature type="domain" description="Oxidoreductase FAD/NAD(P)-binding" evidence="1">
    <location>
        <begin position="4"/>
        <end position="58"/>
    </location>
</feature>
<evidence type="ECO:0000259" key="1">
    <source>
        <dbReference type="Pfam" id="PF00175"/>
    </source>
</evidence>
<gene>
    <name evidence="2" type="ORF">ZHD862_LOCUS27993</name>
</gene>
<proteinExistence type="predicted"/>
<accession>A0A815DH40</accession>
<sequence length="78" mass="9072">MYRFVVHYILSEPDTEWTGETGYIRGELLHRLLPPSPSKDHDIQTLVCICGPIKFTTLAVELFKEQNYNDNHLHVFLA</sequence>
<organism evidence="2 3">
    <name type="scientific">Rotaria sordida</name>
    <dbReference type="NCBI Taxonomy" id="392033"/>
    <lineage>
        <taxon>Eukaryota</taxon>
        <taxon>Metazoa</taxon>
        <taxon>Spiralia</taxon>
        <taxon>Gnathifera</taxon>
        <taxon>Rotifera</taxon>
        <taxon>Eurotatoria</taxon>
        <taxon>Bdelloidea</taxon>
        <taxon>Philodinida</taxon>
        <taxon>Philodinidae</taxon>
        <taxon>Rotaria</taxon>
    </lineage>
</organism>
<evidence type="ECO:0000313" key="2">
    <source>
        <dbReference type="EMBL" id="CAF1301558.1"/>
    </source>
</evidence>
<dbReference type="Gene3D" id="3.40.50.80">
    <property type="entry name" value="Nucleotide-binding domain of ferredoxin-NADP reductase (FNR) module"/>
    <property type="match status" value="1"/>
</dbReference>
<comment type="caution">
    <text evidence="2">The sequence shown here is derived from an EMBL/GenBank/DDBJ whole genome shotgun (WGS) entry which is preliminary data.</text>
</comment>
<reference evidence="2" key="1">
    <citation type="submission" date="2021-02" db="EMBL/GenBank/DDBJ databases">
        <authorList>
            <person name="Nowell W R."/>
        </authorList>
    </citation>
    <scope>NUCLEOTIDE SEQUENCE</scope>
</reference>
<protein>
    <recommendedName>
        <fullName evidence="1">Oxidoreductase FAD/NAD(P)-binding domain-containing protein</fullName>
    </recommendedName>
</protein>
<dbReference type="SUPFAM" id="SSF52343">
    <property type="entry name" value="Ferredoxin reductase-like, C-terminal NADP-linked domain"/>
    <property type="match status" value="1"/>
</dbReference>
<dbReference type="Proteomes" id="UP000663864">
    <property type="component" value="Unassembled WGS sequence"/>
</dbReference>
<name>A0A815DH40_9BILA</name>
<dbReference type="Pfam" id="PF00175">
    <property type="entry name" value="NAD_binding_1"/>
    <property type="match status" value="1"/>
</dbReference>
<evidence type="ECO:0000313" key="3">
    <source>
        <dbReference type="Proteomes" id="UP000663864"/>
    </source>
</evidence>
<dbReference type="InterPro" id="IPR039261">
    <property type="entry name" value="FNR_nucleotide-bd"/>
</dbReference>
<dbReference type="InterPro" id="IPR001433">
    <property type="entry name" value="OxRdtase_FAD/NAD-bd"/>
</dbReference>
<dbReference type="EMBL" id="CAJNOT010002277">
    <property type="protein sequence ID" value="CAF1301558.1"/>
    <property type="molecule type" value="Genomic_DNA"/>
</dbReference>
<dbReference type="GO" id="GO:0016491">
    <property type="term" value="F:oxidoreductase activity"/>
    <property type="evidence" value="ECO:0007669"/>
    <property type="project" value="InterPro"/>
</dbReference>